<evidence type="ECO:0000313" key="1">
    <source>
        <dbReference type="EMBL" id="DAE02589.1"/>
    </source>
</evidence>
<dbReference type="InterPro" id="IPR045933">
    <property type="entry name" value="DUF6353"/>
</dbReference>
<dbReference type="Pfam" id="PF19880">
    <property type="entry name" value="DUF6353"/>
    <property type="match status" value="1"/>
</dbReference>
<dbReference type="EMBL" id="BK015347">
    <property type="protein sequence ID" value="DAE02589.1"/>
    <property type="molecule type" value="Genomic_DNA"/>
</dbReference>
<reference evidence="1" key="1">
    <citation type="journal article" date="2021" name="Proc. Natl. Acad. Sci. U.S.A.">
        <title>A Catalog of Tens of Thousands of Viruses from Human Metagenomes Reveals Hidden Associations with Chronic Diseases.</title>
        <authorList>
            <person name="Tisza M.J."/>
            <person name="Buck C.B."/>
        </authorList>
    </citation>
    <scope>NUCLEOTIDE SEQUENCE</scope>
    <source>
        <strain evidence="1">CtmYS12</strain>
    </source>
</reference>
<sequence>MKNDLKNKMTRSLCKAKFKVKKHSPEILVVAGVIGTVTSAVMACRATTKLSKILDEAKETEKTISEGMESGYIADQEYTEEDGKKDLRITKVQTGLKVVKLYAPAVILGGLSITAMLTSNNILRKRNVSLAAAYAAVDKSFKEYRGRVKERFGEELDKELRYNIKAKEIEEVVKDEKTGKEKVQKKIVNVSDFDDCSEYAKFYDCGCTGWTKDPELNLMFLRKQQDFLNDRLKAEGYLFLNDVYDALGIQKTKIGQIAGWVYDEKNPVGDNYIDFGIYDTHREANRRFVNGLERTILLDFNCDGDILDMM</sequence>
<proteinExistence type="predicted"/>
<accession>A0A8S5P7M4</accession>
<protein>
    <submittedName>
        <fullName evidence="1">Uncharacterized protein</fullName>
    </submittedName>
</protein>
<organism evidence="1">
    <name type="scientific">Siphoviridae sp. ctmYS12</name>
    <dbReference type="NCBI Taxonomy" id="2825652"/>
    <lineage>
        <taxon>Viruses</taxon>
        <taxon>Duplodnaviria</taxon>
        <taxon>Heunggongvirae</taxon>
        <taxon>Uroviricota</taxon>
        <taxon>Caudoviricetes</taxon>
    </lineage>
</organism>
<name>A0A8S5P7M4_9CAUD</name>